<dbReference type="EMBL" id="VDMD01000002">
    <property type="protein sequence ID" value="TRM67346.1"/>
    <property type="molecule type" value="Genomic_DNA"/>
</dbReference>
<dbReference type="AlphaFoldDB" id="A0A550CRC1"/>
<proteinExistence type="predicted"/>
<keyword evidence="3" id="KW-1185">Reference proteome</keyword>
<accession>A0A550CRC1</accession>
<dbReference type="Proteomes" id="UP000320762">
    <property type="component" value="Unassembled WGS sequence"/>
</dbReference>
<organism evidence="2 3">
    <name type="scientific">Schizophyllum amplum</name>
    <dbReference type="NCBI Taxonomy" id="97359"/>
    <lineage>
        <taxon>Eukaryota</taxon>
        <taxon>Fungi</taxon>
        <taxon>Dikarya</taxon>
        <taxon>Basidiomycota</taxon>
        <taxon>Agaricomycotina</taxon>
        <taxon>Agaricomycetes</taxon>
        <taxon>Agaricomycetidae</taxon>
        <taxon>Agaricales</taxon>
        <taxon>Schizophyllaceae</taxon>
        <taxon>Schizophyllum</taxon>
    </lineage>
</organism>
<evidence type="ECO:0000313" key="2">
    <source>
        <dbReference type="EMBL" id="TRM67346.1"/>
    </source>
</evidence>
<feature type="compositionally biased region" description="Basic and acidic residues" evidence="1">
    <location>
        <begin position="47"/>
        <end position="57"/>
    </location>
</feature>
<evidence type="ECO:0000256" key="1">
    <source>
        <dbReference type="SAM" id="MobiDB-lite"/>
    </source>
</evidence>
<comment type="caution">
    <text evidence="2">The sequence shown here is derived from an EMBL/GenBank/DDBJ whole genome shotgun (WGS) entry which is preliminary data.</text>
</comment>
<reference evidence="2 3" key="1">
    <citation type="journal article" date="2019" name="New Phytol.">
        <title>Comparative genomics reveals unique wood-decay strategies and fruiting body development in the Schizophyllaceae.</title>
        <authorList>
            <person name="Almasi E."/>
            <person name="Sahu N."/>
            <person name="Krizsan K."/>
            <person name="Balint B."/>
            <person name="Kovacs G.M."/>
            <person name="Kiss B."/>
            <person name="Cseklye J."/>
            <person name="Drula E."/>
            <person name="Henrissat B."/>
            <person name="Nagy I."/>
            <person name="Chovatia M."/>
            <person name="Adam C."/>
            <person name="LaButti K."/>
            <person name="Lipzen A."/>
            <person name="Riley R."/>
            <person name="Grigoriev I.V."/>
            <person name="Nagy L.G."/>
        </authorList>
    </citation>
    <scope>NUCLEOTIDE SEQUENCE [LARGE SCALE GENOMIC DNA]</scope>
    <source>
        <strain evidence="2 3">NL-1724</strain>
    </source>
</reference>
<sequence length="200" mass="21504">MRAAGGGETRARPEAAHRGGAQRRHSFWFRGRGPGDRVGGRYAASRGVRETRARPEAAHPGAARSAAILLDSGGGVSAMGWHATGRRRDRAAGGRARRGRRLAPPLNWRSACLQCCGPMLTWGLQAMSICIAFRRARSPSAERTLDLSPSLYAICARERLMSAPPGTHQATKQRIGVRRAGFAPRICILALSMLQGTEAL</sequence>
<gene>
    <name evidence="2" type="ORF">BD626DRAFT_580627</name>
</gene>
<protein>
    <submittedName>
        <fullName evidence="2">Uncharacterized protein</fullName>
    </submittedName>
</protein>
<evidence type="ECO:0000313" key="3">
    <source>
        <dbReference type="Proteomes" id="UP000320762"/>
    </source>
</evidence>
<name>A0A550CRC1_9AGAR</name>
<feature type="region of interest" description="Disordered" evidence="1">
    <location>
        <begin position="1"/>
        <end position="62"/>
    </location>
</feature>